<dbReference type="InterPro" id="IPR007785">
    <property type="entry name" value="Anamorsin"/>
</dbReference>
<proteinExistence type="inferred from homology"/>
<dbReference type="GO" id="GO:0008757">
    <property type="term" value="F:S-adenosylmethionine-dependent methyltransferase activity"/>
    <property type="evidence" value="ECO:0007669"/>
    <property type="project" value="InterPro"/>
</dbReference>
<reference evidence="14" key="1">
    <citation type="submission" date="2018-05" db="EMBL/GenBank/DDBJ databases">
        <title>Draft genome of Mucuna pruriens seed.</title>
        <authorList>
            <person name="Nnadi N.E."/>
            <person name="Vos R."/>
            <person name="Hasami M.H."/>
            <person name="Devisetty U.K."/>
            <person name="Aguiy J.C."/>
        </authorList>
    </citation>
    <scope>NUCLEOTIDE SEQUENCE [LARGE SCALE GENOMIC DNA]</scope>
    <source>
        <strain evidence="14">JCA_2017</strain>
    </source>
</reference>
<keyword evidence="8" id="KW-0408">Iron</keyword>
<dbReference type="HAMAP" id="MF_03115">
    <property type="entry name" value="Anamorsin"/>
    <property type="match status" value="1"/>
</dbReference>
<feature type="non-terminal residue" evidence="14">
    <location>
        <position position="1"/>
    </location>
</feature>
<keyword evidence="5" id="KW-0963">Cytoplasm</keyword>
<accession>A0A371H6J1</accession>
<dbReference type="AlphaFoldDB" id="A0A371H6J1"/>
<comment type="similarity">
    <text evidence="3">Belongs to the anamorsin family.</text>
</comment>
<evidence type="ECO:0000313" key="14">
    <source>
        <dbReference type="EMBL" id="RDX98424.1"/>
    </source>
</evidence>
<dbReference type="EMBL" id="QJKJ01003456">
    <property type="protein sequence ID" value="RDX98424.1"/>
    <property type="molecule type" value="Genomic_DNA"/>
</dbReference>
<keyword evidence="11" id="KW-0472">Membrane</keyword>
<sequence length="315" mass="34521">MDRNFKEKKKDGAKKHSAVLACTDEPVLPVSQVFNAIRDLGNEGVEQWDPLVLTSASLLKFGWKLPFPLQMLDLLFCAYIMLYCIVAEETILYHLLLQIAGKLPVESSSVDFVILIWLSIDCPMDQLIQEILRVLKVGGTILIRKSSESAVGSFDKIISHLENKLLLAGFSEAQVLQSTGIKAKKPSWKVGSSFAIKKVIKSSPKMQIDVDSDLIDEDSLLTEEDLKKPQLPPGDCEIGSTRKACRNCSCGRAEEEEKVLKLGLTAEQINNPQSACGNCGLGDAFRCSTCPYKGLPAFKLGEKVALSGNFLAADI</sequence>
<dbReference type="GO" id="GO:0051537">
    <property type="term" value="F:2 iron, 2 sulfur cluster binding"/>
    <property type="evidence" value="ECO:0007669"/>
    <property type="project" value="UniProtKB-KW"/>
</dbReference>
<evidence type="ECO:0000256" key="5">
    <source>
        <dbReference type="ARBA" id="ARBA00022490"/>
    </source>
</evidence>
<gene>
    <name evidence="14" type="ORF">CR513_18655</name>
</gene>
<dbReference type="GO" id="GO:0046872">
    <property type="term" value="F:metal ion binding"/>
    <property type="evidence" value="ECO:0007669"/>
    <property type="project" value="UniProtKB-KW"/>
</dbReference>
<dbReference type="GO" id="GO:0051539">
    <property type="term" value="F:4 iron, 4 sulfur cluster binding"/>
    <property type="evidence" value="ECO:0007669"/>
    <property type="project" value="UniProtKB-KW"/>
</dbReference>
<dbReference type="STRING" id="157652.A0A371H6J1"/>
<name>A0A371H6J1_MUCPR</name>
<feature type="domain" description="Methyltransferase type 11" evidence="13">
    <location>
        <begin position="100"/>
        <end position="143"/>
    </location>
</feature>
<evidence type="ECO:0000256" key="3">
    <source>
        <dbReference type="ARBA" id="ARBA00008169"/>
    </source>
</evidence>
<evidence type="ECO:0000259" key="12">
    <source>
        <dbReference type="Pfam" id="PF05093"/>
    </source>
</evidence>
<comment type="caution">
    <text evidence="14">The sequence shown here is derived from an EMBL/GenBank/DDBJ whole genome shotgun (WGS) entry which is preliminary data.</text>
</comment>
<protein>
    <submittedName>
        <fullName evidence="14">Uncharacterized protein</fullName>
    </submittedName>
</protein>
<keyword evidence="11" id="KW-0812">Transmembrane</keyword>
<keyword evidence="11" id="KW-1133">Transmembrane helix</keyword>
<dbReference type="InterPro" id="IPR046408">
    <property type="entry name" value="CIAPIN1"/>
</dbReference>
<evidence type="ECO:0000256" key="8">
    <source>
        <dbReference type="ARBA" id="ARBA00023004"/>
    </source>
</evidence>
<dbReference type="GO" id="GO:0005737">
    <property type="term" value="C:cytoplasm"/>
    <property type="evidence" value="ECO:0007669"/>
    <property type="project" value="UniProtKB-SubCell"/>
</dbReference>
<organism evidence="14 15">
    <name type="scientific">Mucuna pruriens</name>
    <name type="common">Velvet bean</name>
    <name type="synonym">Dolichos pruriens</name>
    <dbReference type="NCBI Taxonomy" id="157652"/>
    <lineage>
        <taxon>Eukaryota</taxon>
        <taxon>Viridiplantae</taxon>
        <taxon>Streptophyta</taxon>
        <taxon>Embryophyta</taxon>
        <taxon>Tracheophyta</taxon>
        <taxon>Spermatophyta</taxon>
        <taxon>Magnoliopsida</taxon>
        <taxon>eudicotyledons</taxon>
        <taxon>Gunneridae</taxon>
        <taxon>Pentapetalae</taxon>
        <taxon>rosids</taxon>
        <taxon>fabids</taxon>
        <taxon>Fabales</taxon>
        <taxon>Fabaceae</taxon>
        <taxon>Papilionoideae</taxon>
        <taxon>50 kb inversion clade</taxon>
        <taxon>NPAAA clade</taxon>
        <taxon>indigoferoid/millettioid clade</taxon>
        <taxon>Phaseoleae</taxon>
        <taxon>Mucuna</taxon>
    </lineage>
</organism>
<comment type="cofactor">
    <cofactor evidence="1">
        <name>[4Fe-4S] cluster</name>
        <dbReference type="ChEBI" id="CHEBI:49883"/>
    </cofactor>
</comment>
<evidence type="ECO:0000256" key="11">
    <source>
        <dbReference type="SAM" id="Phobius"/>
    </source>
</evidence>
<keyword evidence="15" id="KW-1185">Reference proteome</keyword>
<keyword evidence="10" id="KW-0496">Mitochondrion</keyword>
<dbReference type="Gene3D" id="3.40.50.150">
    <property type="entry name" value="Vaccinia Virus protein VP39"/>
    <property type="match status" value="1"/>
</dbReference>
<evidence type="ECO:0000256" key="2">
    <source>
        <dbReference type="ARBA" id="ARBA00004496"/>
    </source>
</evidence>
<comment type="subcellular location">
    <subcellularLocation>
        <location evidence="2">Cytoplasm</location>
    </subcellularLocation>
</comment>
<dbReference type="InterPro" id="IPR013216">
    <property type="entry name" value="Methyltransf_11"/>
</dbReference>
<evidence type="ECO:0000256" key="9">
    <source>
        <dbReference type="ARBA" id="ARBA00023014"/>
    </source>
</evidence>
<evidence type="ECO:0000259" key="13">
    <source>
        <dbReference type="Pfam" id="PF08241"/>
    </source>
</evidence>
<feature type="domain" description="Anamorsin C-terminal" evidence="12">
    <location>
        <begin position="268"/>
        <end position="306"/>
    </location>
</feature>
<keyword evidence="4" id="KW-0004">4Fe-4S</keyword>
<dbReference type="GO" id="GO:0016226">
    <property type="term" value="P:iron-sulfur cluster assembly"/>
    <property type="evidence" value="ECO:0007669"/>
    <property type="project" value="InterPro"/>
</dbReference>
<evidence type="ECO:0000256" key="6">
    <source>
        <dbReference type="ARBA" id="ARBA00022714"/>
    </source>
</evidence>
<dbReference type="Pfam" id="PF05093">
    <property type="entry name" value="CIAPIN1"/>
    <property type="match status" value="1"/>
</dbReference>
<dbReference type="InterPro" id="IPR029063">
    <property type="entry name" value="SAM-dependent_MTases_sf"/>
</dbReference>
<evidence type="ECO:0000313" key="15">
    <source>
        <dbReference type="Proteomes" id="UP000257109"/>
    </source>
</evidence>
<evidence type="ECO:0000256" key="4">
    <source>
        <dbReference type="ARBA" id="ARBA00022485"/>
    </source>
</evidence>
<dbReference type="PANTHER" id="PTHR13273">
    <property type="entry name" value="ANAMORSIN"/>
    <property type="match status" value="1"/>
</dbReference>
<dbReference type="OrthoDB" id="311633at2759"/>
<dbReference type="SUPFAM" id="SSF53335">
    <property type="entry name" value="S-adenosyl-L-methionine-dependent methyltransferases"/>
    <property type="match status" value="1"/>
</dbReference>
<keyword evidence="7" id="KW-0479">Metal-binding</keyword>
<keyword evidence="9" id="KW-0411">Iron-sulfur</keyword>
<keyword evidence="6" id="KW-0001">2Fe-2S</keyword>
<feature type="transmembrane region" description="Helical" evidence="11">
    <location>
        <begin position="74"/>
        <end position="96"/>
    </location>
</feature>
<dbReference type="PANTHER" id="PTHR13273:SF14">
    <property type="entry name" value="ANAMORSIN"/>
    <property type="match status" value="1"/>
</dbReference>
<dbReference type="Proteomes" id="UP000257109">
    <property type="component" value="Unassembled WGS sequence"/>
</dbReference>
<evidence type="ECO:0000256" key="7">
    <source>
        <dbReference type="ARBA" id="ARBA00022723"/>
    </source>
</evidence>
<evidence type="ECO:0000256" key="1">
    <source>
        <dbReference type="ARBA" id="ARBA00001966"/>
    </source>
</evidence>
<evidence type="ECO:0000256" key="10">
    <source>
        <dbReference type="ARBA" id="ARBA00023128"/>
    </source>
</evidence>
<dbReference type="Pfam" id="PF08241">
    <property type="entry name" value="Methyltransf_11"/>
    <property type="match status" value="1"/>
</dbReference>